<dbReference type="HOGENOM" id="CLU_009276_0_0_1"/>
<dbReference type="InterPro" id="IPR011047">
    <property type="entry name" value="Quinoprotein_ADH-like_sf"/>
</dbReference>
<dbReference type="PROSITE" id="PS00678">
    <property type="entry name" value="WD_REPEATS_1"/>
    <property type="match status" value="3"/>
</dbReference>
<gene>
    <name evidence="9" type="primary">LOC101758037</name>
    <name evidence="8" type="ORF">SETIT_7G219600v2</name>
</gene>
<reference evidence="9" key="3">
    <citation type="submission" date="2018-08" db="UniProtKB">
        <authorList>
            <consortium name="EnsemblPlants"/>
        </authorList>
    </citation>
    <scope>IDENTIFICATION</scope>
    <source>
        <strain evidence="9">Yugu1</strain>
    </source>
</reference>
<dbReference type="InterPro" id="IPR013934">
    <property type="entry name" value="Utp13_C"/>
</dbReference>
<feature type="repeat" description="WD" evidence="5">
    <location>
        <begin position="404"/>
        <end position="448"/>
    </location>
</feature>
<keyword evidence="2 5" id="KW-0853">WD repeat</keyword>
<keyword evidence="4" id="KW-0539">Nucleus</keyword>
<dbReference type="GO" id="GO:0005730">
    <property type="term" value="C:nucleolus"/>
    <property type="evidence" value="ECO:0000318"/>
    <property type="project" value="GO_Central"/>
</dbReference>
<dbReference type="EMBL" id="AGNK02004493">
    <property type="status" value="NOT_ANNOTATED_CDS"/>
    <property type="molecule type" value="Genomic_DNA"/>
</dbReference>
<dbReference type="FunFam" id="2.130.10.10:FF:001128">
    <property type="entry name" value="Transducin family protein / WD-40 repeat family protein"/>
    <property type="match status" value="1"/>
</dbReference>
<feature type="repeat" description="WD" evidence="5">
    <location>
        <begin position="199"/>
        <end position="240"/>
    </location>
</feature>
<dbReference type="InterPro" id="IPR001680">
    <property type="entry name" value="WD40_rpt"/>
</dbReference>
<dbReference type="GO" id="GO:0034511">
    <property type="term" value="F:U3 snoRNA binding"/>
    <property type="evidence" value="ECO:0000318"/>
    <property type="project" value="GO_Central"/>
</dbReference>
<reference evidence="8 10" key="1">
    <citation type="journal article" date="2012" name="Nat. Biotechnol.">
        <title>Reference genome sequence of the model plant Setaria.</title>
        <authorList>
            <person name="Bennetzen J.L."/>
            <person name="Schmutz J."/>
            <person name="Wang H."/>
            <person name="Percifield R."/>
            <person name="Hawkins J."/>
            <person name="Pontaroli A.C."/>
            <person name="Estep M."/>
            <person name="Feng L."/>
            <person name="Vaughn J.N."/>
            <person name="Grimwood J."/>
            <person name="Jenkins J."/>
            <person name="Barry K."/>
            <person name="Lindquist E."/>
            <person name="Hellsten U."/>
            <person name="Deshpande S."/>
            <person name="Wang X."/>
            <person name="Wu X."/>
            <person name="Mitros T."/>
            <person name="Triplett J."/>
            <person name="Yang X."/>
            <person name="Ye C.Y."/>
            <person name="Mauro-Herrera M."/>
            <person name="Wang L."/>
            <person name="Li P."/>
            <person name="Sharma M."/>
            <person name="Sharma R."/>
            <person name="Ronald P.C."/>
            <person name="Panaud O."/>
            <person name="Kellogg E.A."/>
            <person name="Brutnell T.P."/>
            <person name="Doust A.N."/>
            <person name="Tuskan G.A."/>
            <person name="Rokhsar D."/>
            <person name="Devos K.M."/>
        </authorList>
    </citation>
    <scope>NUCLEOTIDE SEQUENCE [LARGE SCALE GENOMIC DNA]</scope>
    <source>
        <strain evidence="10">cv. Yugu1</strain>
        <strain evidence="8">Yugu1</strain>
    </source>
</reference>
<sequence>MASTQALKKNYRCDRSLQQFYTGGPFAVGRPPAGEGEGEGGAEADPFLACACGGEVRVVSAADASAIGEPVDGDSEAITALTLSPDSRLLFAAGHSRLIRVWDLATRTCIRSWKGHDGPIMAMACHASGGLLATAGADKKVCIWDVDGGFCTHFLRGHTGIVTTIMFHKDPKRLLLFSGSEDGTVRVWNLETKKCVAVLKEHFSTVTSLTLSDDGQTLLSAGRDKVVTVWDVRKYSSKKTIPTYEMIEAVSFIGSGSELLACLGIELVNMKGGSDGYFLTVGERGVVRIWCLESGRCVFEQQSSDVTVNSENEETRRGFTSAVMLPNDQGLLCVTADQQFLFYCPKKTDEGTFQLSLYRRLVGYNDEILDLKFVGDEEQYLAVATNLEQVRVYDVASMSCSYVLAGHTEIIVCIDTCVSSSGKTLVVTGSKDNTVRLWDAERRRCIGTGKGHLGAVGSVAFSKKSKNFFVSGSSDRTIKIWTWDDTLDDADDEVPLRAKAVVAAHDKDINSLSVSPNDGLVCSGSEDRTACIWKLPNLVSSVVLKGHKRGIWSVEFSLVEQCVMTSSGDRTIKIWSVADGTCLKTFEGHTSSVLRASFLSRGTQVISCGSDGLVKLWTIKTNECIATYDKHDGKVWALAVGRKTEMLATGGTDSILNLWHDCTMEDKQEDFRKKEEEVLRGQELENAVSDADYTKAIQLAFELRRPHRLLELFSQLARRADSEDPIEKALLGLPKDGLRVLLEYIREWNTKPKFCHVAQFVLFRVLRTLPPTDILEIKGISELLEGLIPYSQRHFNRVDRLVRSTFLLDYTLMRMAVVDPDVDAGTTKDDMNGSSVENNETAEAQPASPITEKSSKKRKQGKSSKKGKEKKVKLASKDVSVEA</sequence>
<dbReference type="FunCoup" id="K3Y539">
    <property type="interactions" value="1823"/>
</dbReference>
<dbReference type="Pfam" id="PF00400">
    <property type="entry name" value="WD40"/>
    <property type="match status" value="10"/>
</dbReference>
<dbReference type="Gene3D" id="2.130.10.10">
    <property type="entry name" value="YVTN repeat-like/Quinoprotein amine dehydrogenase"/>
    <property type="match status" value="4"/>
</dbReference>
<evidence type="ECO:0000313" key="9">
    <source>
        <dbReference type="EnsemblPlants" id="KQK98702"/>
    </source>
</evidence>
<dbReference type="RefSeq" id="XP_004976657.1">
    <property type="nucleotide sequence ID" value="XM_004976600.3"/>
</dbReference>
<dbReference type="InterPro" id="IPR015943">
    <property type="entry name" value="WD40/YVTN_repeat-like_dom_sf"/>
</dbReference>
<dbReference type="InterPro" id="IPR020472">
    <property type="entry name" value="WD40_PAC1"/>
</dbReference>
<dbReference type="PROSITE" id="PS50294">
    <property type="entry name" value="WD_REPEATS_REGION"/>
    <property type="match status" value="9"/>
</dbReference>
<dbReference type="GO" id="GO:0000480">
    <property type="term" value="P:endonucleolytic cleavage in 5'-ETS of tricistronic rRNA transcript (SSU-rRNA, 5.8S rRNA, LSU-rRNA)"/>
    <property type="evidence" value="ECO:0000318"/>
    <property type="project" value="GO_Central"/>
</dbReference>
<dbReference type="KEGG" id="sita:101758037"/>
<dbReference type="SUPFAM" id="SSF50998">
    <property type="entry name" value="Quinoprotein alcohol dehydrogenase-like"/>
    <property type="match status" value="1"/>
</dbReference>
<dbReference type="SMART" id="SM00320">
    <property type="entry name" value="WD40"/>
    <property type="match status" value="12"/>
</dbReference>
<evidence type="ECO:0000259" key="7">
    <source>
        <dbReference type="Pfam" id="PF08625"/>
    </source>
</evidence>
<dbReference type="Pfam" id="PF08625">
    <property type="entry name" value="Utp13"/>
    <property type="match status" value="1"/>
</dbReference>
<feature type="repeat" description="WD" evidence="5">
    <location>
        <begin position="155"/>
        <end position="198"/>
    </location>
</feature>
<evidence type="ECO:0000313" key="8">
    <source>
        <dbReference type="EMBL" id="RCV35180.1"/>
    </source>
</evidence>
<feature type="region of interest" description="Disordered" evidence="6">
    <location>
        <begin position="822"/>
        <end position="883"/>
    </location>
</feature>
<feature type="compositionally biased region" description="Polar residues" evidence="6">
    <location>
        <begin position="832"/>
        <end position="842"/>
    </location>
</feature>
<keyword evidence="3" id="KW-0677">Repeat</keyword>
<evidence type="ECO:0000256" key="3">
    <source>
        <dbReference type="ARBA" id="ARBA00022737"/>
    </source>
</evidence>
<dbReference type="GO" id="GO:0009793">
    <property type="term" value="P:embryo development ending in seed dormancy"/>
    <property type="evidence" value="ECO:0007669"/>
    <property type="project" value="EnsemblPlants"/>
</dbReference>
<feature type="repeat" description="WD" evidence="5">
    <location>
        <begin position="71"/>
        <end position="112"/>
    </location>
</feature>
<dbReference type="eggNOG" id="KOG0319">
    <property type="taxonomic scope" value="Eukaryota"/>
</dbReference>
<feature type="repeat" description="WD" evidence="5">
    <location>
        <begin position="502"/>
        <end position="535"/>
    </location>
</feature>
<dbReference type="Gramene" id="KQK98702">
    <property type="protein sequence ID" value="KQK98702"/>
    <property type="gene ID" value="SETIT_009327mg"/>
</dbReference>
<dbReference type="OrthoDB" id="5414888at2759"/>
<proteinExistence type="predicted"/>
<comment type="subcellular location">
    <subcellularLocation>
        <location evidence="1">Nucleus</location>
        <location evidence="1">Nucleolus</location>
    </subcellularLocation>
</comment>
<dbReference type="GO" id="GO:0030686">
    <property type="term" value="C:90S preribosome"/>
    <property type="evidence" value="ECO:0000318"/>
    <property type="project" value="GO_Central"/>
</dbReference>
<evidence type="ECO:0000313" key="10">
    <source>
        <dbReference type="Proteomes" id="UP000004995"/>
    </source>
</evidence>
<name>K3Y539_SETIT</name>
<dbReference type="GeneID" id="101758037"/>
<dbReference type="GO" id="GO:0000472">
    <property type="term" value="P:endonucleolytic cleavage to generate mature 5'-end of SSU-rRNA from (SSU-rRNA, 5.8S rRNA, LSU-rRNA)"/>
    <property type="evidence" value="ECO:0000318"/>
    <property type="project" value="GO_Central"/>
</dbReference>
<dbReference type="OMA" id="PYVQRHF"/>
<dbReference type="PRINTS" id="PR00320">
    <property type="entry name" value="GPROTEINBRPT"/>
</dbReference>
<dbReference type="CDD" id="cd00200">
    <property type="entry name" value="WD40"/>
    <property type="match status" value="2"/>
</dbReference>
<dbReference type="GO" id="GO:0032040">
    <property type="term" value="C:small-subunit processome"/>
    <property type="evidence" value="ECO:0007669"/>
    <property type="project" value="InterPro"/>
</dbReference>
<dbReference type="EMBL" id="CM003534">
    <property type="protein sequence ID" value="RCV35180.1"/>
    <property type="molecule type" value="Genomic_DNA"/>
</dbReference>
<evidence type="ECO:0000256" key="1">
    <source>
        <dbReference type="ARBA" id="ARBA00004604"/>
    </source>
</evidence>
<evidence type="ECO:0000256" key="6">
    <source>
        <dbReference type="SAM" id="MobiDB-lite"/>
    </source>
</evidence>
<feature type="domain" description="U3 small nucleolar RNA-associated protein 13 C-terminal" evidence="7">
    <location>
        <begin position="682"/>
        <end position="815"/>
    </location>
</feature>
<dbReference type="PANTHER" id="PTHR19854:SF15">
    <property type="entry name" value="TRANSDUCIN BETA-LIKE PROTEIN 3"/>
    <property type="match status" value="1"/>
</dbReference>
<feature type="repeat" description="WD" evidence="5">
    <location>
        <begin position="544"/>
        <end position="585"/>
    </location>
</feature>
<feature type="repeat" description="WD" evidence="5">
    <location>
        <begin position="449"/>
        <end position="481"/>
    </location>
</feature>
<feature type="repeat" description="WD" evidence="5">
    <location>
        <begin position="628"/>
        <end position="659"/>
    </location>
</feature>
<dbReference type="EnsemblPlants" id="KQK98702">
    <property type="protein sequence ID" value="KQK98702"/>
    <property type="gene ID" value="SETIT_009327mg"/>
</dbReference>
<dbReference type="PROSITE" id="PS50082">
    <property type="entry name" value="WD_REPEATS_2"/>
    <property type="match status" value="10"/>
</dbReference>
<evidence type="ECO:0000256" key="2">
    <source>
        <dbReference type="ARBA" id="ARBA00022574"/>
    </source>
</evidence>
<dbReference type="AlphaFoldDB" id="K3Y539"/>
<evidence type="ECO:0000256" key="5">
    <source>
        <dbReference type="PROSITE-ProRule" id="PRU00221"/>
    </source>
</evidence>
<dbReference type="PANTHER" id="PTHR19854">
    <property type="entry name" value="TRANSDUCIN BETA-LIKE 3"/>
    <property type="match status" value="1"/>
</dbReference>
<keyword evidence="10" id="KW-1185">Reference proteome</keyword>
<reference evidence="8" key="2">
    <citation type="submission" date="2015-07" db="EMBL/GenBank/DDBJ databases">
        <authorList>
            <person name="Noorani M."/>
        </authorList>
    </citation>
    <scope>NUCLEOTIDE SEQUENCE</scope>
    <source>
        <strain evidence="8">Yugu1</strain>
    </source>
</reference>
<dbReference type="InterPro" id="IPR019775">
    <property type="entry name" value="WD40_repeat_CS"/>
</dbReference>
<accession>K3Y539</accession>
<organism evidence="8">
    <name type="scientific">Setaria italica</name>
    <name type="common">Foxtail millet</name>
    <name type="synonym">Panicum italicum</name>
    <dbReference type="NCBI Taxonomy" id="4555"/>
    <lineage>
        <taxon>Eukaryota</taxon>
        <taxon>Viridiplantae</taxon>
        <taxon>Streptophyta</taxon>
        <taxon>Embryophyta</taxon>
        <taxon>Tracheophyta</taxon>
        <taxon>Spermatophyta</taxon>
        <taxon>Magnoliopsida</taxon>
        <taxon>Liliopsida</taxon>
        <taxon>Poales</taxon>
        <taxon>Poaceae</taxon>
        <taxon>PACMAD clade</taxon>
        <taxon>Panicoideae</taxon>
        <taxon>Panicodae</taxon>
        <taxon>Paniceae</taxon>
        <taxon>Cenchrinae</taxon>
        <taxon>Setaria</taxon>
    </lineage>
</organism>
<feature type="repeat" description="WD" evidence="5">
    <location>
        <begin position="586"/>
        <end position="627"/>
    </location>
</feature>
<dbReference type="FunFam" id="2.130.10.10:FF:000794">
    <property type="entry name" value="Transducin family protein / WD-40 repeat family protein"/>
    <property type="match status" value="1"/>
</dbReference>
<dbReference type="STRING" id="4555.K3Y539"/>
<dbReference type="GO" id="GO:0051301">
    <property type="term" value="P:cell division"/>
    <property type="evidence" value="ECO:0007669"/>
    <property type="project" value="EnsemblPlants"/>
</dbReference>
<protein>
    <recommendedName>
        <fullName evidence="7">U3 small nucleolar RNA-associated protein 13 C-terminal domain-containing protein</fullName>
    </recommendedName>
</protein>
<feature type="repeat" description="WD" evidence="5">
    <location>
        <begin position="113"/>
        <end position="147"/>
    </location>
</feature>
<feature type="compositionally biased region" description="Basic residues" evidence="6">
    <location>
        <begin position="855"/>
        <end position="874"/>
    </location>
</feature>
<evidence type="ECO:0000256" key="4">
    <source>
        <dbReference type="ARBA" id="ARBA00023242"/>
    </source>
</evidence>
<dbReference type="Proteomes" id="UP000004995">
    <property type="component" value="Unassembled WGS sequence"/>
</dbReference>
<dbReference type="GO" id="GO:0009880">
    <property type="term" value="P:embryonic pattern specification"/>
    <property type="evidence" value="ECO:0007669"/>
    <property type="project" value="EnsemblPlants"/>
</dbReference>
<dbReference type="SUPFAM" id="SSF63829">
    <property type="entry name" value="Calcium-dependent phosphotriesterase"/>
    <property type="match status" value="1"/>
</dbReference>